<keyword evidence="1" id="KW-0378">Hydrolase</keyword>
<feature type="domain" description="Metallo-beta-lactamase" evidence="2">
    <location>
        <begin position="21"/>
        <end position="221"/>
    </location>
</feature>
<dbReference type="InterPro" id="IPR001279">
    <property type="entry name" value="Metallo-B-lactamas"/>
</dbReference>
<dbReference type="GO" id="GO:0016787">
    <property type="term" value="F:hydrolase activity"/>
    <property type="evidence" value="ECO:0007669"/>
    <property type="project" value="UniProtKB-KW"/>
</dbReference>
<dbReference type="EMBL" id="MBTF01000035">
    <property type="protein sequence ID" value="OOQ57775.1"/>
    <property type="molecule type" value="Genomic_DNA"/>
</dbReference>
<dbReference type="AlphaFoldDB" id="A0A1S9P9Z5"/>
<dbReference type="OrthoDB" id="9805728at2"/>
<accession>A0A1S9P9Z5</accession>
<dbReference type="InterPro" id="IPR036866">
    <property type="entry name" value="RibonucZ/Hydroxyglut_hydro"/>
</dbReference>
<protein>
    <recommendedName>
        <fullName evidence="2">Metallo-beta-lactamase domain-containing protein</fullName>
    </recommendedName>
</protein>
<evidence type="ECO:0000259" key="2">
    <source>
        <dbReference type="Pfam" id="PF12706"/>
    </source>
</evidence>
<dbReference type="SUPFAM" id="SSF56281">
    <property type="entry name" value="Metallo-hydrolase/oxidoreductase"/>
    <property type="match status" value="1"/>
</dbReference>
<dbReference type="Proteomes" id="UP000189739">
    <property type="component" value="Unassembled WGS sequence"/>
</dbReference>
<comment type="caution">
    <text evidence="3">The sequence shown here is derived from an EMBL/GenBank/DDBJ whole genome shotgun (WGS) entry which is preliminary data.</text>
</comment>
<dbReference type="RefSeq" id="WP_078350378.1">
    <property type="nucleotide sequence ID" value="NZ_MBTF01000035.1"/>
</dbReference>
<dbReference type="STRING" id="1792845.BC343_13385"/>
<evidence type="ECO:0000256" key="1">
    <source>
        <dbReference type="ARBA" id="ARBA00022801"/>
    </source>
</evidence>
<dbReference type="InterPro" id="IPR050114">
    <property type="entry name" value="UPF0173_UPF0282_UlaG_hydrolase"/>
</dbReference>
<dbReference type="Pfam" id="PF12706">
    <property type="entry name" value="Lactamase_B_2"/>
    <property type="match status" value="1"/>
</dbReference>
<reference evidence="3 4" key="1">
    <citation type="submission" date="2016-07" db="EMBL/GenBank/DDBJ databases">
        <title>Genomic analysis of zinc-resistant bacterium Mucilaginibacter pedocola TBZ30.</title>
        <authorList>
            <person name="Huang J."/>
            <person name="Tang J."/>
        </authorList>
    </citation>
    <scope>NUCLEOTIDE SEQUENCE [LARGE SCALE GENOMIC DNA]</scope>
    <source>
        <strain evidence="3 4">TBZ30</strain>
    </source>
</reference>
<gene>
    <name evidence="3" type="ORF">BC343_13385</name>
</gene>
<name>A0A1S9P9Z5_9SPHI</name>
<proteinExistence type="predicted"/>
<organism evidence="3 4">
    <name type="scientific">Mucilaginibacter pedocola</name>
    <dbReference type="NCBI Taxonomy" id="1792845"/>
    <lineage>
        <taxon>Bacteria</taxon>
        <taxon>Pseudomonadati</taxon>
        <taxon>Bacteroidota</taxon>
        <taxon>Sphingobacteriia</taxon>
        <taxon>Sphingobacteriales</taxon>
        <taxon>Sphingobacteriaceae</taxon>
        <taxon>Mucilaginibacter</taxon>
    </lineage>
</organism>
<dbReference type="Gene3D" id="3.60.15.10">
    <property type="entry name" value="Ribonuclease Z/Hydroxyacylglutathione hydrolase-like"/>
    <property type="match status" value="1"/>
</dbReference>
<evidence type="ECO:0000313" key="3">
    <source>
        <dbReference type="EMBL" id="OOQ57775.1"/>
    </source>
</evidence>
<keyword evidence="4" id="KW-1185">Reference proteome</keyword>
<sequence>MALQLTHIDTACLLIDINGYKILTDPTLDRAGGWDYHGYGAVSRKTGGPSYLPPMLEGIDLVLLSHHQHRDNLDHAGEAFLRTAKKVISTVPASRAIPGVQGLREWETAEILTPKLKGLRITATPAQHRPWWLPEFISGKVIGFVIEYDEQEQGVIYLSGDTVYFKGIDEVAARFKVDVGIFNVGAVQFRYLTGCAKYTMDAEQLIRAAEVIKPNKIFPVHTQGWSHFKESEAALMTTLYANEYTRDRTQFLTPGEPTLVTGR</sequence>
<dbReference type="PANTHER" id="PTHR43546:SF9">
    <property type="entry name" value="L-ASCORBATE-6-PHOSPHATE LACTONASE ULAG-RELATED"/>
    <property type="match status" value="1"/>
</dbReference>
<dbReference type="PANTHER" id="PTHR43546">
    <property type="entry name" value="UPF0173 METAL-DEPENDENT HYDROLASE MJ1163-RELATED"/>
    <property type="match status" value="1"/>
</dbReference>
<evidence type="ECO:0000313" key="4">
    <source>
        <dbReference type="Proteomes" id="UP000189739"/>
    </source>
</evidence>